<name>D6GUP4_PARA5</name>
<accession>D6GUP4</accession>
<evidence type="ECO:0008006" key="3">
    <source>
        <dbReference type="Google" id="ProtNLM"/>
    </source>
</evidence>
<dbReference type="AlphaFoldDB" id="D6GUP4"/>
<reference evidence="1 2" key="1">
    <citation type="journal article" date="2010" name="Proc. Natl. Acad. Sci. U.S.A.">
        <title>Enigmatic, ultrasmall, uncultivated Archaea.</title>
        <authorList>
            <person name="Baker B.J."/>
            <person name="Comolli L.R."/>
            <person name="Dick G.J."/>
            <person name="Hauser L.J."/>
            <person name="Hyatt D."/>
            <person name="Dill B.D."/>
            <person name="Land M.L."/>
            <person name="Verberkmoes N.C."/>
            <person name="Hettich R.L."/>
            <person name="Banfield J.F."/>
        </authorList>
    </citation>
    <scope>NUCLEOTIDE SEQUENCE [LARGE SCALE GENOMIC DNA]</scope>
</reference>
<proteinExistence type="predicted"/>
<organism evidence="1 2">
    <name type="scientific">Candidatus Parvarchaeum acidophilus ARMAN-5</name>
    <dbReference type="NCBI Taxonomy" id="662762"/>
    <lineage>
        <taxon>Archaea</taxon>
        <taxon>Candidatus Parvarchaeota</taxon>
        <taxon>Candidatus Parvarchaeum</taxon>
    </lineage>
</organism>
<evidence type="ECO:0000313" key="2">
    <source>
        <dbReference type="Proteomes" id="UP000009376"/>
    </source>
</evidence>
<dbReference type="Proteomes" id="UP000009376">
    <property type="component" value="Unassembled WGS sequence"/>
</dbReference>
<protein>
    <recommendedName>
        <fullName evidence="3">CN hydrolase domain-containing protein</fullName>
    </recommendedName>
</protein>
<gene>
    <name evidence="1" type="ORF">BJBARM5_0190</name>
</gene>
<dbReference type="EMBL" id="GG745547">
    <property type="protein sequence ID" value="EFD93034.1"/>
    <property type="molecule type" value="Genomic_DNA"/>
</dbReference>
<sequence length="288" mass="32606">MKLELLLGAMKNIETSKYGSPYEVIDNIRYANEKGINVLIGPEWSLTCSPGIFTNSMLRREDAKRIVNTMFNAPDYIEYAPRDARDILAEAMNSGVEKFDDTIYVPHSKREYDKIIKSLLRESRDSDMVIYPGTGMFYDSNKILYNHMPVIKAGRVIKNIYKFNDGLGSRFNLDNMLKLYPSQTSSSEDYSKSFGDSPIIEVYGLKTAVEICADAGILKKIGIRDIDLQILSSCGNSTSQQVTNKEGYLAIVDGDIEPRAKVVKKYIPKLKPVDKNERMDIFSLDFEL</sequence>
<evidence type="ECO:0000313" key="1">
    <source>
        <dbReference type="EMBL" id="EFD93034.1"/>
    </source>
</evidence>